<sequence length="126" mass="13801">MGDLPTTLKTLKCDGCGSNFKLLLENDSSHGGSLVERLTLWSCDSLKVVPLGSFPMLKSIYIADCKSIEMLYIPPHGIQSSSLTSLQSLFIVGCNDLMSFPEGGLPAPNLIEFHLWDCEKLKLLPE</sequence>
<name>A0ABD2YT11_9GENT</name>
<dbReference type="EMBL" id="JBJUIK010000012">
    <property type="protein sequence ID" value="KAL3509362.1"/>
    <property type="molecule type" value="Genomic_DNA"/>
</dbReference>
<comment type="caution">
    <text evidence="1">The sequence shown here is derived from an EMBL/GenBank/DDBJ whole genome shotgun (WGS) entry which is preliminary data.</text>
</comment>
<organism evidence="1 2">
    <name type="scientific">Cinchona calisaya</name>
    <dbReference type="NCBI Taxonomy" id="153742"/>
    <lineage>
        <taxon>Eukaryota</taxon>
        <taxon>Viridiplantae</taxon>
        <taxon>Streptophyta</taxon>
        <taxon>Embryophyta</taxon>
        <taxon>Tracheophyta</taxon>
        <taxon>Spermatophyta</taxon>
        <taxon>Magnoliopsida</taxon>
        <taxon>eudicotyledons</taxon>
        <taxon>Gunneridae</taxon>
        <taxon>Pentapetalae</taxon>
        <taxon>asterids</taxon>
        <taxon>lamiids</taxon>
        <taxon>Gentianales</taxon>
        <taxon>Rubiaceae</taxon>
        <taxon>Cinchonoideae</taxon>
        <taxon>Cinchoneae</taxon>
        <taxon>Cinchona</taxon>
    </lineage>
</organism>
<accession>A0ABD2YT11</accession>
<reference evidence="1 2" key="1">
    <citation type="submission" date="2024-11" db="EMBL/GenBank/DDBJ databases">
        <title>A near-complete genome assembly of Cinchona calisaya.</title>
        <authorList>
            <person name="Lian D.C."/>
            <person name="Zhao X.W."/>
            <person name="Wei L."/>
        </authorList>
    </citation>
    <scope>NUCLEOTIDE SEQUENCE [LARGE SCALE GENOMIC DNA]</scope>
    <source>
        <tissue evidence="1">Nenye</tissue>
    </source>
</reference>
<keyword evidence="2" id="KW-1185">Reference proteome</keyword>
<proteinExistence type="predicted"/>
<dbReference type="SUPFAM" id="SSF52058">
    <property type="entry name" value="L domain-like"/>
    <property type="match status" value="1"/>
</dbReference>
<protein>
    <submittedName>
        <fullName evidence="1">Uncharacterized protein</fullName>
    </submittedName>
</protein>
<gene>
    <name evidence="1" type="ORF">ACH5RR_028763</name>
</gene>
<dbReference type="AlphaFoldDB" id="A0ABD2YT11"/>
<evidence type="ECO:0000313" key="2">
    <source>
        <dbReference type="Proteomes" id="UP001630127"/>
    </source>
</evidence>
<dbReference type="Gene3D" id="3.80.10.10">
    <property type="entry name" value="Ribonuclease Inhibitor"/>
    <property type="match status" value="1"/>
</dbReference>
<dbReference type="InterPro" id="IPR032675">
    <property type="entry name" value="LRR_dom_sf"/>
</dbReference>
<dbReference type="Proteomes" id="UP001630127">
    <property type="component" value="Unassembled WGS sequence"/>
</dbReference>
<evidence type="ECO:0000313" key="1">
    <source>
        <dbReference type="EMBL" id="KAL3509362.1"/>
    </source>
</evidence>